<sequence length="394" mass="46965">MEFEQIIKQLDWLDEERRKDKATIAAQEEQIALLKTDFNSINQKTKILEKEIEGYASLSARVEQFDSFLAQQRKDMNETYSRLEENARKREEDIGKRFQGEFKTINETLSRLRDKDEIADVRREMKVRESEDLRLGESFKKLKTNFDEVLKNNNELKFAQDKHEDNRNQDIKRLTDTQGEIVALRKRLDEEREKRQLNADSLRSIDNRVADVLSNEHKRKQEQTEFYEKFSLEQVDRERAWKEWVEKTDSFAEKSELLETQLQIVTDATRSAQKAEETYTEISERIERRAHEITEMQRLAEDRLRQEWVTFKADDQKRWTGYGLSQDETLKNIQNAMVKIEAHLTALDDASQTMQDQLQQTTDVTEQQMQELMNWAHEWLGSYERVMGHAKKNK</sequence>
<dbReference type="AlphaFoldDB" id="A0A8J6NMM3"/>
<evidence type="ECO:0000313" key="2">
    <source>
        <dbReference type="Proteomes" id="UP000614469"/>
    </source>
</evidence>
<proteinExistence type="predicted"/>
<name>A0A8J6NMM3_9CHLR</name>
<comment type="caution">
    <text evidence="1">The sequence shown here is derived from an EMBL/GenBank/DDBJ whole genome shotgun (WGS) entry which is preliminary data.</text>
</comment>
<dbReference type="EMBL" id="JACNJN010000147">
    <property type="protein sequence ID" value="MBC8336213.1"/>
    <property type="molecule type" value="Genomic_DNA"/>
</dbReference>
<accession>A0A8J6NMM3</accession>
<organism evidence="1 2">
    <name type="scientific">Candidatus Desulfolinea nitratireducens</name>
    <dbReference type="NCBI Taxonomy" id="2841698"/>
    <lineage>
        <taxon>Bacteria</taxon>
        <taxon>Bacillati</taxon>
        <taxon>Chloroflexota</taxon>
        <taxon>Anaerolineae</taxon>
        <taxon>Anaerolineales</taxon>
        <taxon>Anaerolineales incertae sedis</taxon>
        <taxon>Candidatus Desulfolinea</taxon>
    </lineage>
</organism>
<reference evidence="1 2" key="1">
    <citation type="submission" date="2020-08" db="EMBL/GenBank/DDBJ databases">
        <title>Bridging the membrane lipid divide: bacteria of the FCB group superphylum have the potential to synthesize archaeal ether lipids.</title>
        <authorList>
            <person name="Villanueva L."/>
            <person name="Von Meijenfeldt F.A.B."/>
            <person name="Westbye A.B."/>
            <person name="Yadav S."/>
            <person name="Hopmans E.C."/>
            <person name="Dutilh B.E."/>
            <person name="Sinninghe Damste J.S."/>
        </authorList>
    </citation>
    <scope>NUCLEOTIDE SEQUENCE [LARGE SCALE GENOMIC DNA]</scope>
    <source>
        <strain evidence="1">NIOZ-UU36</strain>
    </source>
</reference>
<evidence type="ECO:0000313" key="1">
    <source>
        <dbReference type="EMBL" id="MBC8336213.1"/>
    </source>
</evidence>
<protein>
    <submittedName>
        <fullName evidence="1">Uncharacterized protein</fullName>
    </submittedName>
</protein>
<gene>
    <name evidence="1" type="ORF">H8E29_13180</name>
</gene>
<dbReference type="Proteomes" id="UP000614469">
    <property type="component" value="Unassembled WGS sequence"/>
</dbReference>